<sequence>MEQLIAEWVVRIWQTRRLGQHAPCWDPAGEHSPNTLFAAVMAQGGFALQIPTAELYYQLLPAHHVAIHDRRGVMIRGLWFGGPALDDCRDAVAGTRDLVAPVAYVQTPVTATPKSVCEAILDFYGADHAKMTLRAVIGFPLPQDLGRSLKDQSGGRLSCYARVQDPTVPTPRPWT</sequence>
<dbReference type="Proteomes" id="UP001596392">
    <property type="component" value="Unassembled WGS sequence"/>
</dbReference>
<reference evidence="2" key="1">
    <citation type="journal article" date="2019" name="Int. J. Syst. Evol. Microbiol.">
        <title>The Global Catalogue of Microorganisms (GCM) 10K type strain sequencing project: providing services to taxonomists for standard genome sequencing and annotation.</title>
        <authorList>
            <consortium name="The Broad Institute Genomics Platform"/>
            <consortium name="The Broad Institute Genome Sequencing Center for Infectious Disease"/>
            <person name="Wu L."/>
            <person name="Ma J."/>
        </authorList>
    </citation>
    <scope>NUCLEOTIDE SEQUENCE [LARGE SCALE GENOMIC DNA]</scope>
    <source>
        <strain evidence="2">CGMCC 1.9106</strain>
    </source>
</reference>
<proteinExistence type="predicted"/>
<dbReference type="RefSeq" id="WP_376805548.1">
    <property type="nucleotide sequence ID" value="NZ_JBHTAC010000004.1"/>
</dbReference>
<protein>
    <recommendedName>
        <fullName evidence="3">PAS domain-containing protein</fullName>
    </recommendedName>
</protein>
<organism evidence="1 2">
    <name type="scientific">Catellatospora aurea</name>
    <dbReference type="NCBI Taxonomy" id="1337874"/>
    <lineage>
        <taxon>Bacteria</taxon>
        <taxon>Bacillati</taxon>
        <taxon>Actinomycetota</taxon>
        <taxon>Actinomycetes</taxon>
        <taxon>Micromonosporales</taxon>
        <taxon>Micromonosporaceae</taxon>
        <taxon>Catellatospora</taxon>
    </lineage>
</organism>
<evidence type="ECO:0000313" key="2">
    <source>
        <dbReference type="Proteomes" id="UP001596392"/>
    </source>
</evidence>
<gene>
    <name evidence="1" type="ORF">ACFQO7_06455</name>
</gene>
<evidence type="ECO:0008006" key="3">
    <source>
        <dbReference type="Google" id="ProtNLM"/>
    </source>
</evidence>
<comment type="caution">
    <text evidence="1">The sequence shown here is derived from an EMBL/GenBank/DDBJ whole genome shotgun (WGS) entry which is preliminary data.</text>
</comment>
<name>A0ABW2GQ91_9ACTN</name>
<keyword evidence="2" id="KW-1185">Reference proteome</keyword>
<accession>A0ABW2GQ91</accession>
<dbReference type="EMBL" id="JBHTAC010000004">
    <property type="protein sequence ID" value="MFC7242120.1"/>
    <property type="molecule type" value="Genomic_DNA"/>
</dbReference>
<evidence type="ECO:0000313" key="1">
    <source>
        <dbReference type="EMBL" id="MFC7242120.1"/>
    </source>
</evidence>